<dbReference type="Gramene" id="Potri.014G045400.3.v4.1">
    <property type="protein sequence ID" value="Potri.014G045400.3.v4.1"/>
    <property type="gene ID" value="Potri.014G045400.v4.1"/>
</dbReference>
<dbReference type="EMBL" id="CM009303">
    <property type="protein sequence ID" value="PNT03008.1"/>
    <property type="molecule type" value="Genomic_DNA"/>
</dbReference>
<dbReference type="HOGENOM" id="CLU_2227790_0_0_1"/>
<evidence type="ECO:0000313" key="2">
    <source>
        <dbReference type="Proteomes" id="UP000006729"/>
    </source>
</evidence>
<sequence length="106" mass="11962">MGSIFVCIGFCPTTISSSLIVTDEPCFKVGSDRVQWVGDRIGARRSTGSWKNVWTSNFMKRWVGRRPWKGCSLAEMHTQNVHQALKSCGCVDMMGRKPVFDDVKIF</sequence>
<organism evidence="1 2">
    <name type="scientific">Populus trichocarpa</name>
    <name type="common">Western balsam poplar</name>
    <name type="synonym">Populus balsamifera subsp. trichocarpa</name>
    <dbReference type="NCBI Taxonomy" id="3694"/>
    <lineage>
        <taxon>Eukaryota</taxon>
        <taxon>Viridiplantae</taxon>
        <taxon>Streptophyta</taxon>
        <taxon>Embryophyta</taxon>
        <taxon>Tracheophyta</taxon>
        <taxon>Spermatophyta</taxon>
        <taxon>Magnoliopsida</taxon>
        <taxon>eudicotyledons</taxon>
        <taxon>Gunneridae</taxon>
        <taxon>Pentapetalae</taxon>
        <taxon>rosids</taxon>
        <taxon>fabids</taxon>
        <taxon>Malpighiales</taxon>
        <taxon>Salicaceae</taxon>
        <taxon>Saliceae</taxon>
        <taxon>Populus</taxon>
    </lineage>
</organism>
<dbReference type="Gramene" id="Potri.014G045400.5.v4.1">
    <property type="protein sequence ID" value="Potri.014G045400.5.v4.1"/>
    <property type="gene ID" value="Potri.014G045400.v4.1"/>
</dbReference>
<evidence type="ECO:0000313" key="1">
    <source>
        <dbReference type="EMBL" id="PNT03008.1"/>
    </source>
</evidence>
<dbReference type="EMBL" id="CM009303">
    <property type="protein sequence ID" value="RQO99698.1"/>
    <property type="molecule type" value="Genomic_DNA"/>
</dbReference>
<proteinExistence type="predicted"/>
<dbReference type="InParanoid" id="U5FRT0"/>
<dbReference type="AlphaFoldDB" id="U5FRT0"/>
<name>U5FRT0_POPTR</name>
<accession>U5FRT0</accession>
<keyword evidence="2" id="KW-1185">Reference proteome</keyword>
<reference evidence="1 2" key="1">
    <citation type="journal article" date="2006" name="Science">
        <title>The genome of black cottonwood, Populus trichocarpa (Torr. &amp; Gray).</title>
        <authorList>
            <person name="Tuskan G.A."/>
            <person name="Difazio S."/>
            <person name="Jansson S."/>
            <person name="Bohlmann J."/>
            <person name="Grigoriev I."/>
            <person name="Hellsten U."/>
            <person name="Putnam N."/>
            <person name="Ralph S."/>
            <person name="Rombauts S."/>
            <person name="Salamov A."/>
            <person name="Schein J."/>
            <person name="Sterck L."/>
            <person name="Aerts A."/>
            <person name="Bhalerao R.R."/>
            <person name="Bhalerao R.P."/>
            <person name="Blaudez D."/>
            <person name="Boerjan W."/>
            <person name="Brun A."/>
            <person name="Brunner A."/>
            <person name="Busov V."/>
            <person name="Campbell M."/>
            <person name="Carlson J."/>
            <person name="Chalot M."/>
            <person name="Chapman J."/>
            <person name="Chen G.L."/>
            <person name="Cooper D."/>
            <person name="Coutinho P.M."/>
            <person name="Couturier J."/>
            <person name="Covert S."/>
            <person name="Cronk Q."/>
            <person name="Cunningham R."/>
            <person name="Davis J."/>
            <person name="Degroeve S."/>
            <person name="Dejardin A."/>
            <person name="Depamphilis C."/>
            <person name="Detter J."/>
            <person name="Dirks B."/>
            <person name="Dubchak I."/>
            <person name="Duplessis S."/>
            <person name="Ehlting J."/>
            <person name="Ellis B."/>
            <person name="Gendler K."/>
            <person name="Goodstein D."/>
            <person name="Gribskov M."/>
            <person name="Grimwood J."/>
            <person name="Groover A."/>
            <person name="Gunter L."/>
            <person name="Hamberger B."/>
            <person name="Heinze B."/>
            <person name="Helariutta Y."/>
            <person name="Henrissat B."/>
            <person name="Holligan D."/>
            <person name="Holt R."/>
            <person name="Huang W."/>
            <person name="Islam-Faridi N."/>
            <person name="Jones S."/>
            <person name="Jones-Rhoades M."/>
            <person name="Jorgensen R."/>
            <person name="Joshi C."/>
            <person name="Kangasjarvi J."/>
            <person name="Karlsson J."/>
            <person name="Kelleher C."/>
            <person name="Kirkpatrick R."/>
            <person name="Kirst M."/>
            <person name="Kohler A."/>
            <person name="Kalluri U."/>
            <person name="Larimer F."/>
            <person name="Leebens-Mack J."/>
            <person name="Leple J.C."/>
            <person name="Locascio P."/>
            <person name="Lou Y."/>
            <person name="Lucas S."/>
            <person name="Martin F."/>
            <person name="Montanini B."/>
            <person name="Napoli C."/>
            <person name="Nelson D.R."/>
            <person name="Nelson C."/>
            <person name="Nieminen K."/>
            <person name="Nilsson O."/>
            <person name="Pereda V."/>
            <person name="Peter G."/>
            <person name="Philippe R."/>
            <person name="Pilate G."/>
            <person name="Poliakov A."/>
            <person name="Razumovskaya J."/>
            <person name="Richardson P."/>
            <person name="Rinaldi C."/>
            <person name="Ritland K."/>
            <person name="Rouze P."/>
            <person name="Ryaboy D."/>
            <person name="Schmutz J."/>
            <person name="Schrader J."/>
            <person name="Segerman B."/>
            <person name="Shin H."/>
            <person name="Siddiqui A."/>
            <person name="Sterky F."/>
            <person name="Terry A."/>
            <person name="Tsai C.J."/>
            <person name="Uberbacher E."/>
            <person name="Unneberg P."/>
            <person name="Vahala J."/>
            <person name="Wall K."/>
            <person name="Wessler S."/>
            <person name="Yang G."/>
            <person name="Yin T."/>
            <person name="Douglas C."/>
            <person name="Marra M."/>
            <person name="Sandberg G."/>
            <person name="Van de Peer Y."/>
            <person name="Rokhsar D."/>
        </authorList>
    </citation>
    <scope>NUCLEOTIDE SEQUENCE [LARGE SCALE GENOMIC DNA]</scope>
    <source>
        <strain evidence="2">cv. Nisqually</strain>
        <strain evidence="1">Nisqually-1</strain>
    </source>
</reference>
<protein>
    <submittedName>
        <fullName evidence="1">Uncharacterized protein</fullName>
    </submittedName>
</protein>
<reference evidence="1" key="2">
    <citation type="submission" date="2017-07" db="EMBL/GenBank/DDBJ databases">
        <title>WGS assembly of Populus trichocarpa.</title>
        <authorList>
            <person name="Tuskan G."/>
            <person name="Difazio S."/>
            <person name="Jansson S."/>
            <person name="Bohlmann J."/>
            <person name="Grigoriev I."/>
            <person name="Hellsten U."/>
            <person name="Putnam N."/>
            <person name="Ralph S."/>
            <person name="Rombauts S."/>
            <person name="Salamov A."/>
            <person name="Schein J."/>
            <person name="Sterck L."/>
            <person name="Aerts A."/>
            <person name="Bhalerao R."/>
            <person name="Bhalerao R."/>
            <person name="Blaudez D."/>
            <person name="Boerjan W."/>
            <person name="Brun A."/>
            <person name="Brunner A."/>
            <person name="Busov V."/>
            <person name="Campbell M."/>
            <person name="Carlson J."/>
            <person name="Chalot M."/>
            <person name="Chapman J."/>
            <person name="Chen G."/>
            <person name="Cooper D."/>
            <person name="Coutinho P."/>
            <person name="Couturier J."/>
            <person name="Covert S."/>
            <person name="Cronk Q."/>
            <person name="Cunningham R."/>
            <person name="Davis J."/>
            <person name="Degroeve S."/>
            <person name="Dejardin A."/>
            <person name="Depamphilis C."/>
            <person name="Detter J."/>
            <person name="Dirks B."/>
            <person name="Dubchak I."/>
            <person name="Duplessis S."/>
            <person name="Ehlting J."/>
            <person name="Ellis B."/>
            <person name="Gendler K."/>
            <person name="Goodstein D."/>
            <person name="Gribskov M."/>
            <person name="Grimwood J."/>
            <person name="Groover A."/>
            <person name="Gunter L."/>
            <person name="Hamberger B."/>
            <person name="Heinze B."/>
            <person name="Helariutta Y."/>
            <person name="Henrissat B."/>
            <person name="Holligan D."/>
            <person name="Holt R."/>
            <person name="Huang W."/>
            <person name="Islam-Faridi N."/>
            <person name="Jones S."/>
            <person name="Jones-Rhoades M."/>
            <person name="Jorgensen R."/>
            <person name="Joshi C."/>
            <person name="Kangasjarvi J."/>
            <person name="Karlsson J."/>
            <person name="Kelleher C."/>
            <person name="Kirkpatrick R."/>
            <person name="Kirst M."/>
            <person name="Kohler A."/>
            <person name="Kalluri U."/>
            <person name="Larimer F."/>
            <person name="Leebens-Mack J."/>
            <person name="Leple J."/>
            <person name="Locascio P."/>
            <person name="Lou Y."/>
            <person name="Lucas S."/>
            <person name="Martin F."/>
            <person name="Montanini B."/>
            <person name="Napoli C."/>
            <person name="Nelson D."/>
            <person name="Nelson C."/>
            <person name="Nieminen K."/>
            <person name="Nilsson O."/>
            <person name="Pereda V."/>
            <person name="Peter G."/>
            <person name="Philippe R."/>
            <person name="Pilate G."/>
            <person name="Poliakov A."/>
            <person name="Razumovskaya J."/>
            <person name="Richardson P."/>
            <person name="Rinaldi C."/>
            <person name="Ritland K."/>
            <person name="Rouze P."/>
            <person name="Ryaboy D."/>
            <person name="Schmutz J."/>
            <person name="Schrader J."/>
            <person name="Segerman B."/>
            <person name="Shin H."/>
            <person name="Siddiqui A."/>
            <person name="Sterky F."/>
            <person name="Terry A."/>
            <person name="Tsai C."/>
            <person name="Uberbacher E."/>
            <person name="Unneberg P."/>
            <person name="Vahala J."/>
            <person name="Wall K."/>
            <person name="Wessler S."/>
            <person name="Yang G."/>
            <person name="Yin T."/>
            <person name="Douglas C."/>
            <person name="Marra M."/>
            <person name="Sandberg G."/>
            <person name="Van De Peer Y."/>
            <person name="Rokhsar D."/>
        </authorList>
    </citation>
    <scope>NUCLEOTIDE SEQUENCE</scope>
    <source>
        <strain evidence="1">Nisqually-1</strain>
    </source>
</reference>
<dbReference type="Proteomes" id="UP000006729">
    <property type="component" value="Chromosome 14"/>
</dbReference>
<dbReference type="EMBL" id="CM009303">
    <property type="protein sequence ID" value="RQO99699.1"/>
    <property type="molecule type" value="Genomic_DNA"/>
</dbReference>
<gene>
    <name evidence="1" type="ORF">POPTR_014G045400</name>
</gene>